<keyword evidence="6" id="KW-0482">Metalloprotease</keyword>
<dbReference type="GO" id="GO:0051603">
    <property type="term" value="P:proteolysis involved in protein catabolic process"/>
    <property type="evidence" value="ECO:0007669"/>
    <property type="project" value="TreeGrafter"/>
</dbReference>
<feature type="domain" description="Peptidase M48" evidence="8">
    <location>
        <begin position="76"/>
        <end position="260"/>
    </location>
</feature>
<evidence type="ECO:0000256" key="3">
    <source>
        <dbReference type="ARBA" id="ARBA00022723"/>
    </source>
</evidence>
<evidence type="ECO:0000256" key="2">
    <source>
        <dbReference type="ARBA" id="ARBA00022670"/>
    </source>
</evidence>
<keyword evidence="2" id="KW-0645">Protease</keyword>
<keyword evidence="3" id="KW-0479">Metal-binding</keyword>
<evidence type="ECO:0000256" key="4">
    <source>
        <dbReference type="ARBA" id="ARBA00022801"/>
    </source>
</evidence>
<dbReference type="GO" id="GO:0016020">
    <property type="term" value="C:membrane"/>
    <property type="evidence" value="ECO:0007669"/>
    <property type="project" value="TreeGrafter"/>
</dbReference>
<evidence type="ECO:0000256" key="1">
    <source>
        <dbReference type="ARBA" id="ARBA00001947"/>
    </source>
</evidence>
<dbReference type="GO" id="GO:0004222">
    <property type="term" value="F:metalloendopeptidase activity"/>
    <property type="evidence" value="ECO:0007669"/>
    <property type="project" value="InterPro"/>
</dbReference>
<dbReference type="InterPro" id="IPR051156">
    <property type="entry name" value="Mito/Outer_Membr_Metalloprot"/>
</dbReference>
<protein>
    <submittedName>
        <fullName evidence="9">Tetratricopeptide repeat protein</fullName>
    </submittedName>
</protein>
<dbReference type="KEGG" id="dax:FDQ92_08735"/>
<dbReference type="Pfam" id="PF13432">
    <property type="entry name" value="TPR_16"/>
    <property type="match status" value="1"/>
</dbReference>
<dbReference type="PANTHER" id="PTHR22726:SF1">
    <property type="entry name" value="METALLOENDOPEPTIDASE OMA1, MITOCHONDRIAL"/>
    <property type="match status" value="1"/>
</dbReference>
<evidence type="ECO:0000313" key="10">
    <source>
        <dbReference type="Proteomes" id="UP000298602"/>
    </source>
</evidence>
<dbReference type="AlphaFoldDB" id="A0A4P8L2T5"/>
<dbReference type="SUPFAM" id="SSF48452">
    <property type="entry name" value="TPR-like"/>
    <property type="match status" value="1"/>
</dbReference>
<evidence type="ECO:0000256" key="5">
    <source>
        <dbReference type="ARBA" id="ARBA00022833"/>
    </source>
</evidence>
<reference evidence="9 10" key="2">
    <citation type="submission" date="2019-05" db="EMBL/GenBank/DDBJ databases">
        <authorList>
            <person name="Suflita J.M."/>
            <person name="Marks C.R."/>
        </authorList>
    </citation>
    <scope>NUCLEOTIDE SEQUENCE [LARGE SCALE GENOMIC DNA]</scope>
    <source>
        <strain evidence="9 10">ALDC</strain>
    </source>
</reference>
<accession>A0A4P8L2T5</accession>
<dbReference type="RefSeq" id="WP_137424242.1">
    <property type="nucleotide sequence ID" value="NZ_CP040098.1"/>
</dbReference>
<dbReference type="CDD" id="cd07333">
    <property type="entry name" value="M48C_bepA_like"/>
    <property type="match status" value="1"/>
</dbReference>
<dbReference type="GO" id="GO:0046872">
    <property type="term" value="F:metal ion binding"/>
    <property type="evidence" value="ECO:0007669"/>
    <property type="project" value="UniProtKB-KW"/>
</dbReference>
<dbReference type="PROSITE" id="PS51257">
    <property type="entry name" value="PROKAR_LIPOPROTEIN"/>
    <property type="match status" value="1"/>
</dbReference>
<dbReference type="Pfam" id="PF01435">
    <property type="entry name" value="Peptidase_M48"/>
    <property type="match status" value="1"/>
</dbReference>
<dbReference type="PROSITE" id="PS50005">
    <property type="entry name" value="TPR"/>
    <property type="match status" value="1"/>
</dbReference>
<dbReference type="PANTHER" id="PTHR22726">
    <property type="entry name" value="METALLOENDOPEPTIDASE OMA1"/>
    <property type="match status" value="1"/>
</dbReference>
<dbReference type="OrthoDB" id="9810445at2"/>
<reference evidence="9 10" key="1">
    <citation type="submission" date="2019-05" db="EMBL/GenBank/DDBJ databases">
        <title>The Complete Genome Sequence of the n-alkane-degrading Desulfoglaeba alkanexedens ALDC reveals multiple alkylsuccinate synthase gene clusters.</title>
        <authorList>
            <person name="Callaghan A.V."/>
            <person name="Davidova I.A."/>
            <person name="Duncan K.E."/>
            <person name="Morris B."/>
            <person name="McInerney M.J."/>
        </authorList>
    </citation>
    <scope>NUCLEOTIDE SEQUENCE [LARGE SCALE GENOMIC DNA]</scope>
    <source>
        <strain evidence="9 10">ALDC</strain>
    </source>
</reference>
<organism evidence="9 10">
    <name type="scientific">Desulfoglaeba alkanexedens ALDC</name>
    <dbReference type="NCBI Taxonomy" id="980445"/>
    <lineage>
        <taxon>Bacteria</taxon>
        <taxon>Pseudomonadati</taxon>
        <taxon>Thermodesulfobacteriota</taxon>
        <taxon>Syntrophobacteria</taxon>
        <taxon>Syntrophobacterales</taxon>
        <taxon>Syntrophobacteraceae</taxon>
        <taxon>Desulfoglaeba</taxon>
    </lineage>
</organism>
<sequence length="446" mass="48964">MKRFSGTTKAEATSGIRIGIAVLVFALGGIAACATNPVTGTPQLSLMSEQQELEAGTKLYPLYTQLSYGLFQDEALQDYVNSIGQRLAAVSHRPNLPYAFNVVNSSDLNAYALPGGKISITRGMVARMENEAQLAGVLGHEIGHVAALHHLATYTRQVFSGLLSAVGMAALQTAAVPAGGLIRQVGLLGVNLTLAKYSRDQEREADKLGMDYMARAGYNPAGFVQAMALLMDEMDRQPSLLESYFSSHPLTSERVADANQRLSLYGPELRTPEALREASFREATAYLRQVQPAYALMDQGKTAMKNGDSRQALQLFQEATVRAPREALIWVYRAAAEGEAGLEEQALQSAERAVSLYPDLFHGRYVAGVLAFESEDYTRSLTHLKAAERLIPGQPQVTFYQGRNFEAMGRREDAARAYYAVLKKVRKGPMAQYCYRRLVQWGYLRG</sequence>
<evidence type="ECO:0000256" key="7">
    <source>
        <dbReference type="PROSITE-ProRule" id="PRU00339"/>
    </source>
</evidence>
<dbReference type="InterPro" id="IPR019734">
    <property type="entry name" value="TPR_rpt"/>
</dbReference>
<name>A0A4P8L2T5_9BACT</name>
<evidence type="ECO:0000256" key="6">
    <source>
        <dbReference type="ARBA" id="ARBA00023049"/>
    </source>
</evidence>
<dbReference type="SMART" id="SM00028">
    <property type="entry name" value="TPR"/>
    <property type="match status" value="4"/>
</dbReference>
<keyword evidence="5" id="KW-0862">Zinc</keyword>
<gene>
    <name evidence="9" type="ORF">FDQ92_08735</name>
</gene>
<dbReference type="InterPro" id="IPR001915">
    <property type="entry name" value="Peptidase_M48"/>
</dbReference>
<feature type="repeat" description="TPR" evidence="7">
    <location>
        <begin position="293"/>
        <end position="326"/>
    </location>
</feature>
<dbReference type="Gene3D" id="1.25.40.10">
    <property type="entry name" value="Tetratricopeptide repeat domain"/>
    <property type="match status" value="1"/>
</dbReference>
<keyword evidence="4" id="KW-0378">Hydrolase</keyword>
<dbReference type="Proteomes" id="UP000298602">
    <property type="component" value="Chromosome"/>
</dbReference>
<dbReference type="Gene3D" id="3.30.2010.10">
    <property type="entry name" value="Metalloproteases ('zincins'), catalytic domain"/>
    <property type="match status" value="1"/>
</dbReference>
<comment type="cofactor">
    <cofactor evidence="1">
        <name>Zn(2+)</name>
        <dbReference type="ChEBI" id="CHEBI:29105"/>
    </cofactor>
</comment>
<evidence type="ECO:0000313" key="9">
    <source>
        <dbReference type="EMBL" id="QCQ22237.1"/>
    </source>
</evidence>
<keyword evidence="10" id="KW-1185">Reference proteome</keyword>
<keyword evidence="7" id="KW-0802">TPR repeat</keyword>
<evidence type="ECO:0000259" key="8">
    <source>
        <dbReference type="Pfam" id="PF01435"/>
    </source>
</evidence>
<proteinExistence type="predicted"/>
<dbReference type="EMBL" id="CP040098">
    <property type="protein sequence ID" value="QCQ22237.1"/>
    <property type="molecule type" value="Genomic_DNA"/>
</dbReference>
<dbReference type="InterPro" id="IPR011990">
    <property type="entry name" value="TPR-like_helical_dom_sf"/>
</dbReference>